<evidence type="ECO:0000313" key="13">
    <source>
        <dbReference type="EMBL" id="KAJ5075847.1"/>
    </source>
</evidence>
<feature type="transmembrane region" description="Helical" evidence="11">
    <location>
        <begin position="7"/>
        <end position="29"/>
    </location>
</feature>
<name>A0A9Q0LN41_ANAIG</name>
<evidence type="ECO:0000256" key="8">
    <source>
        <dbReference type="ARBA" id="ARBA00042574"/>
    </source>
</evidence>
<evidence type="ECO:0000256" key="2">
    <source>
        <dbReference type="ARBA" id="ARBA00022676"/>
    </source>
</evidence>
<keyword evidence="2" id="KW-0328">Glycosyltransferase</keyword>
<organism evidence="13 14">
    <name type="scientific">Anaeramoeba ignava</name>
    <name type="common">Anaerobic marine amoeba</name>
    <dbReference type="NCBI Taxonomy" id="1746090"/>
    <lineage>
        <taxon>Eukaryota</taxon>
        <taxon>Metamonada</taxon>
        <taxon>Anaeramoebidae</taxon>
        <taxon>Anaeramoeba</taxon>
    </lineage>
</organism>
<protein>
    <recommendedName>
        <fullName evidence="7">EGF domain-specific O-linked N-acetylglucosamine transferase</fullName>
        <ecNumber evidence="1">2.4.1.255</ecNumber>
    </recommendedName>
    <alternativeName>
        <fullName evidence="8">Extracellular O-linked N-acetylglucosamine transferase</fullName>
    </alternativeName>
</protein>
<dbReference type="EMBL" id="JAPDFW010000063">
    <property type="protein sequence ID" value="KAJ5075847.1"/>
    <property type="molecule type" value="Genomic_DNA"/>
</dbReference>
<accession>A0A9Q0LN41</accession>
<dbReference type="InterPro" id="IPR049625">
    <property type="entry name" value="Glyco_transf_61_cat"/>
</dbReference>
<evidence type="ECO:0000313" key="14">
    <source>
        <dbReference type="Proteomes" id="UP001149090"/>
    </source>
</evidence>
<keyword evidence="3" id="KW-0808">Transferase</keyword>
<keyword evidence="5" id="KW-0256">Endoplasmic reticulum</keyword>
<evidence type="ECO:0000256" key="9">
    <source>
        <dbReference type="ARBA" id="ARBA00048317"/>
    </source>
</evidence>
<keyword evidence="14" id="KW-1185">Reference proteome</keyword>
<keyword evidence="11" id="KW-0812">Transmembrane</keyword>
<dbReference type="OrthoDB" id="529273at2759"/>
<evidence type="ECO:0000256" key="7">
    <source>
        <dbReference type="ARBA" id="ARBA00040944"/>
    </source>
</evidence>
<keyword evidence="11" id="KW-1133">Transmembrane helix</keyword>
<comment type="catalytic activity">
    <reaction evidence="9">
        <text>L-seryl-[protein] + UDP-N-acetyl-alpha-D-glucosamine = 3-O-(N-acetyl-beta-D-glucosaminyl)-L-seryl-[protein] + UDP + H(+)</text>
        <dbReference type="Rhea" id="RHEA:48904"/>
        <dbReference type="Rhea" id="RHEA-COMP:9863"/>
        <dbReference type="Rhea" id="RHEA-COMP:12251"/>
        <dbReference type="ChEBI" id="CHEBI:15378"/>
        <dbReference type="ChEBI" id="CHEBI:29999"/>
        <dbReference type="ChEBI" id="CHEBI:57705"/>
        <dbReference type="ChEBI" id="CHEBI:58223"/>
        <dbReference type="ChEBI" id="CHEBI:90838"/>
        <dbReference type="EC" id="2.4.1.255"/>
    </reaction>
</comment>
<keyword evidence="6" id="KW-0325">Glycoprotein</keyword>
<evidence type="ECO:0000256" key="3">
    <source>
        <dbReference type="ARBA" id="ARBA00022679"/>
    </source>
</evidence>
<evidence type="ECO:0000256" key="5">
    <source>
        <dbReference type="ARBA" id="ARBA00022824"/>
    </source>
</evidence>
<dbReference type="Pfam" id="PF04577">
    <property type="entry name" value="Glyco_transf_61"/>
    <property type="match status" value="1"/>
</dbReference>
<reference evidence="13" key="1">
    <citation type="submission" date="2022-10" db="EMBL/GenBank/DDBJ databases">
        <title>Novel sulphate-reducing endosymbionts in the free-living metamonad Anaeramoeba.</title>
        <authorList>
            <person name="Jerlstrom-Hultqvist J."/>
            <person name="Cepicka I."/>
            <person name="Gallot-Lavallee L."/>
            <person name="Salas-Leiva D."/>
            <person name="Curtis B.A."/>
            <person name="Zahonova K."/>
            <person name="Pipaliya S."/>
            <person name="Dacks J."/>
            <person name="Roger A.J."/>
        </authorList>
    </citation>
    <scope>NUCLEOTIDE SEQUENCE</scope>
    <source>
        <strain evidence="13">BMAN</strain>
    </source>
</reference>
<comment type="catalytic activity">
    <reaction evidence="10">
        <text>L-threonyl-[protein] + UDP-N-acetyl-alpha-D-glucosamine = 3-O-(N-acetyl-beta-D-glucosaminyl)-L-threonyl-[protein] + UDP + H(+)</text>
        <dbReference type="Rhea" id="RHEA:48908"/>
        <dbReference type="Rhea" id="RHEA-COMP:11060"/>
        <dbReference type="Rhea" id="RHEA-COMP:12252"/>
        <dbReference type="ChEBI" id="CHEBI:15378"/>
        <dbReference type="ChEBI" id="CHEBI:30013"/>
        <dbReference type="ChEBI" id="CHEBI:57705"/>
        <dbReference type="ChEBI" id="CHEBI:58223"/>
        <dbReference type="ChEBI" id="CHEBI:90840"/>
        <dbReference type="EC" id="2.4.1.255"/>
    </reaction>
</comment>
<dbReference type="GO" id="GO:0097363">
    <property type="term" value="F:protein O-acetylglucosaminyltransferase activity"/>
    <property type="evidence" value="ECO:0007669"/>
    <property type="project" value="UniProtKB-EC"/>
</dbReference>
<dbReference type="PANTHER" id="PTHR20961">
    <property type="entry name" value="GLYCOSYLTRANSFERASE"/>
    <property type="match status" value="1"/>
</dbReference>
<evidence type="ECO:0000256" key="4">
    <source>
        <dbReference type="ARBA" id="ARBA00022729"/>
    </source>
</evidence>
<evidence type="ECO:0000256" key="11">
    <source>
        <dbReference type="SAM" id="Phobius"/>
    </source>
</evidence>
<dbReference type="Proteomes" id="UP001149090">
    <property type="component" value="Unassembled WGS sequence"/>
</dbReference>
<dbReference type="AlphaFoldDB" id="A0A9Q0LN41"/>
<gene>
    <name evidence="13" type="ORF">M0811_06709</name>
</gene>
<keyword evidence="11" id="KW-0472">Membrane</keyword>
<evidence type="ECO:0000256" key="10">
    <source>
        <dbReference type="ARBA" id="ARBA00049432"/>
    </source>
</evidence>
<evidence type="ECO:0000256" key="1">
    <source>
        <dbReference type="ARBA" id="ARBA00011970"/>
    </source>
</evidence>
<dbReference type="InterPro" id="IPR007657">
    <property type="entry name" value="Glycosyltransferase_61"/>
</dbReference>
<keyword evidence="4" id="KW-0732">Signal</keyword>
<sequence length="494" mass="58686">MEYFKRLPKFIQIIFIFILIGQFIIFIILNNQISSKNNLLNEKEIILIKNENENENEIICENKIICKNKCENINKENNTLPKSFQIIKEIDSEITRRCSERFGDLFIKNWRETQINICSGYGLSHIQCYKRENSPKPQLLCVAENSEIRGYSPYYIADSSDISKITHVEINKGFLHVDCDDSMRKWIPETEWEEKLNFVMGNMETNSDIKCEHWINHTVFWIWRWAEAVTYHFFEDFITVFFQLLVLNEDPQNVQPVFIDDIARGPQLYDFWSVLFGYEPKILRVDPFPKNTCFKKSIFGMSASFSIWYMELWQISEKKCKFPMLYALKNYIFERSNISFDNHIHKSPYTIAFVKRENYNGTIIKRTIPNYDNVSNYIEQKLPKNWKIVKFQPEKMTIPEQIQFSSNISIIIGPHGSALTYLLFMPEHSHLIEIFGGNRSPNMGHYKNICTYLNHEYHNAGYFNDDVSEKEIWSLVSESIQKIEEIKYQNQFEI</sequence>
<evidence type="ECO:0000259" key="12">
    <source>
        <dbReference type="Pfam" id="PF04577"/>
    </source>
</evidence>
<evidence type="ECO:0000256" key="6">
    <source>
        <dbReference type="ARBA" id="ARBA00023180"/>
    </source>
</evidence>
<proteinExistence type="predicted"/>
<feature type="domain" description="Glycosyltransferase 61 catalytic" evidence="12">
    <location>
        <begin position="231"/>
        <end position="431"/>
    </location>
</feature>
<comment type="caution">
    <text evidence="13">The sequence shown here is derived from an EMBL/GenBank/DDBJ whole genome shotgun (WGS) entry which is preliminary data.</text>
</comment>
<dbReference type="EC" id="2.4.1.255" evidence="1"/>
<dbReference type="PANTHER" id="PTHR20961:SF148">
    <property type="entry name" value="EGF DOMAIN-SPECIFIC O-LINKED N-ACETYLGLUCOSAMINE TRANSFERASE"/>
    <property type="match status" value="1"/>
</dbReference>